<dbReference type="InterPro" id="IPR005318">
    <property type="entry name" value="OM_porin_bac"/>
</dbReference>
<name>A0A2L1UP67_9GAMM</name>
<dbReference type="GO" id="GO:0016020">
    <property type="term" value="C:membrane"/>
    <property type="evidence" value="ECO:0007669"/>
    <property type="project" value="InterPro"/>
</dbReference>
<dbReference type="Proteomes" id="UP000239197">
    <property type="component" value="Chromosome"/>
</dbReference>
<keyword evidence="3 4" id="KW-0732">Signal</keyword>
<accession>A0A2L1UP67</accession>
<evidence type="ECO:0000256" key="3">
    <source>
        <dbReference type="ARBA" id="ARBA00022729"/>
    </source>
</evidence>
<evidence type="ECO:0008006" key="7">
    <source>
        <dbReference type="Google" id="ProtNLM"/>
    </source>
</evidence>
<evidence type="ECO:0000256" key="1">
    <source>
        <dbReference type="ARBA" id="ARBA00009075"/>
    </source>
</evidence>
<dbReference type="AlphaFoldDB" id="A0A2L1UP67"/>
<evidence type="ECO:0000256" key="2">
    <source>
        <dbReference type="ARBA" id="ARBA00022448"/>
    </source>
</evidence>
<protein>
    <recommendedName>
        <fullName evidence="7">Porin</fullName>
    </recommendedName>
</protein>
<dbReference type="PANTHER" id="PTHR34596">
    <property type="entry name" value="CHITOPORIN"/>
    <property type="match status" value="1"/>
</dbReference>
<feature type="chain" id="PRO_5014714166" description="Porin" evidence="4">
    <location>
        <begin position="22"/>
        <end position="431"/>
    </location>
</feature>
<dbReference type="Gene3D" id="2.40.160.10">
    <property type="entry name" value="Porin"/>
    <property type="match status" value="1"/>
</dbReference>
<sequence>MEKHALALVTGILCSPALAFAGVDDLAETDFIKNSSLNFGMHNIWKYLDEGETDKRNVHSAWGQGLALDYKSGYLADFIGVDASYYGVIKLAAADNFASRGILYDDGGKAKGFNKLGQFFGKAKFSQSGVEGNLYGGWKLIKLGALTTSMRAAPNTYNGWSGDLTYDAYRLRLAYVTQSLNRDSPDKVNFMTSDGHAIDSIYTGDVQFKTGNLTALYFYGESEDYLRRNGLELNLKQNKSLSYGVQIYMTQALDKWDSMANNKKDFDNRANHYAADMTWKYNGWTTKGGLAYTDANKEGGIGMYPRHMSKNSRGTFNSMTTAGLDYMRDEEKVLSLDVGYHITPELVLGINTHYGFFDFQGQPVKEGELNVYTLWKPASKKLKDLSIFAMIGPGRTYEHKGTAPIVDHHGNIKSADSFAAEFRLDYKFNIF</sequence>
<evidence type="ECO:0000256" key="4">
    <source>
        <dbReference type="SAM" id="SignalP"/>
    </source>
</evidence>
<dbReference type="RefSeq" id="WP_192938096.1">
    <property type="nucleotide sequence ID" value="NZ_CP019062.1"/>
</dbReference>
<dbReference type="GO" id="GO:0015288">
    <property type="term" value="F:porin activity"/>
    <property type="evidence" value="ECO:0007669"/>
    <property type="project" value="TreeGrafter"/>
</dbReference>
<feature type="signal peptide" evidence="4">
    <location>
        <begin position="1"/>
        <end position="21"/>
    </location>
</feature>
<dbReference type="EMBL" id="CP019062">
    <property type="protein sequence ID" value="AVF34715.1"/>
    <property type="molecule type" value="Genomic_DNA"/>
</dbReference>
<evidence type="ECO:0000313" key="5">
    <source>
        <dbReference type="EMBL" id="AVF34715.1"/>
    </source>
</evidence>
<gene>
    <name evidence="5" type="ORF">BV494_07115</name>
</gene>
<dbReference type="InterPro" id="IPR023614">
    <property type="entry name" value="Porin_dom_sf"/>
</dbReference>
<dbReference type="PANTHER" id="PTHR34596:SF2">
    <property type="entry name" value="CHITOPORIN"/>
    <property type="match status" value="1"/>
</dbReference>
<dbReference type="Pfam" id="PF03573">
    <property type="entry name" value="OprD"/>
    <property type="match status" value="1"/>
</dbReference>
<keyword evidence="2" id="KW-0813">Transport</keyword>
<reference evidence="6" key="1">
    <citation type="submission" date="2017-01" db="EMBL/GenBank/DDBJ databases">
        <title>Genome sequence of Rouxiella sp. ERMR1:05.</title>
        <authorList>
            <person name="Kumar R."/>
            <person name="Singh D."/>
            <person name="Kumar S."/>
        </authorList>
    </citation>
    <scope>NUCLEOTIDE SEQUENCE [LARGE SCALE GENOMIC DNA]</scope>
    <source>
        <strain evidence="6">ERMR1:05</strain>
    </source>
</reference>
<organism evidence="5 6">
    <name type="scientific">Rahnella sikkimica</name>
    <dbReference type="NCBI Taxonomy" id="1805933"/>
    <lineage>
        <taxon>Bacteria</taxon>
        <taxon>Pseudomonadati</taxon>
        <taxon>Pseudomonadota</taxon>
        <taxon>Gammaproteobacteria</taxon>
        <taxon>Enterobacterales</taxon>
        <taxon>Yersiniaceae</taxon>
        <taxon>Rahnella</taxon>
    </lineage>
</organism>
<dbReference type="KEGG" id="rox:BV494_07115"/>
<keyword evidence="6" id="KW-1185">Reference proteome</keyword>
<proteinExistence type="inferred from homology"/>
<comment type="similarity">
    <text evidence="1">Belongs to the outer membrane porin (Opr) (TC 1.B.25) family.</text>
</comment>
<evidence type="ECO:0000313" key="6">
    <source>
        <dbReference type="Proteomes" id="UP000239197"/>
    </source>
</evidence>